<feature type="chain" id="PRO_5046779226" description="DUF4105 domain-containing protein" evidence="1">
    <location>
        <begin position="24"/>
        <end position="213"/>
    </location>
</feature>
<evidence type="ECO:0000313" key="2">
    <source>
        <dbReference type="EMBL" id="MBW6529914.1"/>
    </source>
</evidence>
<sequence length="213" mass="22715">MIARALAALAAGLLTLAVSPAQAAVTMTFWSRDFGDYFPHAFFRLRGTLDAGGAPVDASYGFTARSVTPAILFGNVAGRIERPKLGYMQGSKVRFAVTLSDAQYGAVLALVREWDATTGDSTYNLGKRNCVTFVREAARRAGLTTVDFPKLMKKPTGFLRAVAAANPAQVRVIEQDGKTYLAEHPPLDGVVPVEAPVATPGTLPAKKADESER</sequence>
<dbReference type="RefSeq" id="WP_219747372.1">
    <property type="nucleotide sequence ID" value="NZ_JAHXZN010000001.1"/>
</dbReference>
<gene>
    <name evidence="2" type="ORF">KZ820_04135</name>
</gene>
<protein>
    <recommendedName>
        <fullName evidence="4">DUF4105 domain-containing protein</fullName>
    </recommendedName>
</protein>
<evidence type="ECO:0000313" key="3">
    <source>
        <dbReference type="Proteomes" id="UP000759103"/>
    </source>
</evidence>
<accession>A0ABS7BJX9</accession>
<dbReference type="Proteomes" id="UP000759103">
    <property type="component" value="Unassembled WGS sequence"/>
</dbReference>
<keyword evidence="1" id="KW-0732">Signal</keyword>
<comment type="caution">
    <text evidence="2">The sequence shown here is derived from an EMBL/GenBank/DDBJ whole genome shotgun (WGS) entry which is preliminary data.</text>
</comment>
<reference evidence="2 3" key="1">
    <citation type="submission" date="2021-07" db="EMBL/GenBank/DDBJ databases">
        <title>Sphingomonas sp.</title>
        <authorList>
            <person name="Feng G."/>
            <person name="Li J."/>
            <person name="Pan M."/>
        </authorList>
    </citation>
    <scope>NUCLEOTIDE SEQUENCE [LARGE SCALE GENOMIC DNA]</scope>
    <source>
        <strain evidence="2 3">RRHST34</strain>
    </source>
</reference>
<feature type="signal peptide" evidence="1">
    <location>
        <begin position="1"/>
        <end position="23"/>
    </location>
</feature>
<keyword evidence="3" id="KW-1185">Reference proteome</keyword>
<proteinExistence type="predicted"/>
<evidence type="ECO:0000256" key="1">
    <source>
        <dbReference type="SAM" id="SignalP"/>
    </source>
</evidence>
<name>A0ABS7BJX9_9SPHN</name>
<dbReference type="EMBL" id="JAHXZN010000001">
    <property type="protein sequence ID" value="MBW6529914.1"/>
    <property type="molecule type" value="Genomic_DNA"/>
</dbReference>
<organism evidence="2 3">
    <name type="scientific">Sphingomonas citri</name>
    <dbReference type="NCBI Taxonomy" id="2862499"/>
    <lineage>
        <taxon>Bacteria</taxon>
        <taxon>Pseudomonadati</taxon>
        <taxon>Pseudomonadota</taxon>
        <taxon>Alphaproteobacteria</taxon>
        <taxon>Sphingomonadales</taxon>
        <taxon>Sphingomonadaceae</taxon>
        <taxon>Sphingomonas</taxon>
    </lineage>
</organism>
<evidence type="ECO:0008006" key="4">
    <source>
        <dbReference type="Google" id="ProtNLM"/>
    </source>
</evidence>